<dbReference type="Proteomes" id="UP001341840">
    <property type="component" value="Unassembled WGS sequence"/>
</dbReference>
<evidence type="ECO:0000256" key="1">
    <source>
        <dbReference type="SAM" id="SignalP"/>
    </source>
</evidence>
<dbReference type="EMBL" id="JASCZI010122321">
    <property type="protein sequence ID" value="MED6164116.1"/>
    <property type="molecule type" value="Genomic_DNA"/>
</dbReference>
<accession>A0ABU6US07</accession>
<dbReference type="PANTHER" id="PTHR33512">
    <property type="entry name" value="PROTEIN, PUTATIVE (DUF1191)-RELATED"/>
    <property type="match status" value="1"/>
</dbReference>
<organism evidence="2 3">
    <name type="scientific">Stylosanthes scabra</name>
    <dbReference type="NCBI Taxonomy" id="79078"/>
    <lineage>
        <taxon>Eukaryota</taxon>
        <taxon>Viridiplantae</taxon>
        <taxon>Streptophyta</taxon>
        <taxon>Embryophyta</taxon>
        <taxon>Tracheophyta</taxon>
        <taxon>Spermatophyta</taxon>
        <taxon>Magnoliopsida</taxon>
        <taxon>eudicotyledons</taxon>
        <taxon>Gunneridae</taxon>
        <taxon>Pentapetalae</taxon>
        <taxon>rosids</taxon>
        <taxon>fabids</taxon>
        <taxon>Fabales</taxon>
        <taxon>Fabaceae</taxon>
        <taxon>Papilionoideae</taxon>
        <taxon>50 kb inversion clade</taxon>
        <taxon>dalbergioids sensu lato</taxon>
        <taxon>Dalbergieae</taxon>
        <taxon>Pterocarpus clade</taxon>
        <taxon>Stylosanthes</taxon>
    </lineage>
</organism>
<keyword evidence="1" id="KW-0732">Signal</keyword>
<evidence type="ECO:0000313" key="3">
    <source>
        <dbReference type="Proteomes" id="UP001341840"/>
    </source>
</evidence>
<keyword evidence="3" id="KW-1185">Reference proteome</keyword>
<feature type="chain" id="PRO_5046041062" evidence="1">
    <location>
        <begin position="19"/>
        <end position="231"/>
    </location>
</feature>
<comment type="caution">
    <text evidence="2">The sequence shown here is derived from an EMBL/GenBank/DDBJ whole genome shotgun (WGS) entry which is preliminary data.</text>
</comment>
<feature type="signal peptide" evidence="1">
    <location>
        <begin position="1"/>
        <end position="18"/>
    </location>
</feature>
<sequence length="231" mass="26116">MIFTIFFVLLSLFPFLLSFQLPNDTIVSTRLLDAQLQDSAFRAFSRPIITGVPYDAKVPKTLKGVEVSAIRLMSGSLWHRGVQMYKEFEIPERVVGYPFVERLVLVYQNLGNLSNKFYPLPGYTYLAPILGLLPYNGTNLNVSHSMVPESLQIRAYENPILIKFSDVKLVQQFGVAGVVMRRAKQGARIKLLEYVADNSEALKITYIGDTKLPSAAMIRTRPEEIENSYIC</sequence>
<dbReference type="Pfam" id="PF06697">
    <property type="entry name" value="DUF1191"/>
    <property type="match status" value="1"/>
</dbReference>
<protein>
    <submittedName>
        <fullName evidence="2">Uncharacterized protein</fullName>
    </submittedName>
</protein>
<evidence type="ECO:0000313" key="2">
    <source>
        <dbReference type="EMBL" id="MED6164116.1"/>
    </source>
</evidence>
<dbReference type="InterPro" id="IPR010605">
    <property type="entry name" value="DUF1191"/>
</dbReference>
<proteinExistence type="predicted"/>
<gene>
    <name evidence="2" type="ORF">PIB30_086643</name>
</gene>
<reference evidence="2 3" key="1">
    <citation type="journal article" date="2023" name="Plants (Basel)">
        <title>Bridging the Gap: Combining Genomics and Transcriptomics Approaches to Understand Stylosanthes scabra, an Orphan Legume from the Brazilian Caatinga.</title>
        <authorList>
            <person name="Ferreira-Neto J.R.C."/>
            <person name="da Silva M.D."/>
            <person name="Binneck E."/>
            <person name="de Melo N.F."/>
            <person name="da Silva R.H."/>
            <person name="de Melo A.L.T.M."/>
            <person name="Pandolfi V."/>
            <person name="Bustamante F.O."/>
            <person name="Brasileiro-Vidal A.C."/>
            <person name="Benko-Iseppon A.M."/>
        </authorList>
    </citation>
    <scope>NUCLEOTIDE SEQUENCE [LARGE SCALE GENOMIC DNA]</scope>
    <source>
        <tissue evidence="2">Leaves</tissue>
    </source>
</reference>
<dbReference type="PANTHER" id="PTHR33512:SF10">
    <property type="entry name" value="PLANT_F17O14-7 PROTEIN"/>
    <property type="match status" value="1"/>
</dbReference>
<name>A0ABU6US07_9FABA</name>